<protein>
    <submittedName>
        <fullName evidence="1">Uncharacterized protein</fullName>
    </submittedName>
</protein>
<evidence type="ECO:0000313" key="2">
    <source>
        <dbReference type="Proteomes" id="UP000824180"/>
    </source>
</evidence>
<sequence>MIDYPSWRLDRIKPGKGFGPDAAPRINETRVGERWVPTSEVRYRAWQINHGITDPQAISLIKQVHRRAK</sequence>
<organism evidence="1 2">
    <name type="scientific">Candidatus Limosilactobacillus merdavium</name>
    <dbReference type="NCBI Taxonomy" id="2838651"/>
    <lineage>
        <taxon>Bacteria</taxon>
        <taxon>Bacillati</taxon>
        <taxon>Bacillota</taxon>
        <taxon>Bacilli</taxon>
        <taxon>Lactobacillales</taxon>
        <taxon>Lactobacillaceae</taxon>
        <taxon>Limosilactobacillus</taxon>
    </lineage>
</organism>
<comment type="caution">
    <text evidence="1">The sequence shown here is derived from an EMBL/GenBank/DDBJ whole genome shotgun (WGS) entry which is preliminary data.</text>
</comment>
<name>A0A9E2KUL4_9LACO</name>
<accession>A0A9E2KUL4</accession>
<proteinExistence type="predicted"/>
<reference evidence="1" key="2">
    <citation type="submission" date="2021-04" db="EMBL/GenBank/DDBJ databases">
        <authorList>
            <person name="Gilroy R."/>
        </authorList>
    </citation>
    <scope>NUCLEOTIDE SEQUENCE</scope>
    <source>
        <strain evidence="1">876</strain>
    </source>
</reference>
<dbReference type="AlphaFoldDB" id="A0A9E2KUL4"/>
<gene>
    <name evidence="1" type="ORF">H9843_05990</name>
</gene>
<dbReference type="EMBL" id="JAHLFK010000062">
    <property type="protein sequence ID" value="MBU3830425.1"/>
    <property type="molecule type" value="Genomic_DNA"/>
</dbReference>
<evidence type="ECO:0000313" key="1">
    <source>
        <dbReference type="EMBL" id="MBU3830425.1"/>
    </source>
</evidence>
<reference evidence="1" key="1">
    <citation type="journal article" date="2021" name="PeerJ">
        <title>Extensive microbial diversity within the chicken gut microbiome revealed by metagenomics and culture.</title>
        <authorList>
            <person name="Gilroy R."/>
            <person name="Ravi A."/>
            <person name="Getino M."/>
            <person name="Pursley I."/>
            <person name="Horton D.L."/>
            <person name="Alikhan N.F."/>
            <person name="Baker D."/>
            <person name="Gharbi K."/>
            <person name="Hall N."/>
            <person name="Watson M."/>
            <person name="Adriaenssens E.M."/>
            <person name="Foster-Nyarko E."/>
            <person name="Jarju S."/>
            <person name="Secka A."/>
            <person name="Antonio M."/>
            <person name="Oren A."/>
            <person name="Chaudhuri R.R."/>
            <person name="La Ragione R."/>
            <person name="Hildebrand F."/>
            <person name="Pallen M.J."/>
        </authorList>
    </citation>
    <scope>NUCLEOTIDE SEQUENCE</scope>
    <source>
        <strain evidence="1">876</strain>
    </source>
</reference>
<dbReference type="Proteomes" id="UP000824180">
    <property type="component" value="Unassembled WGS sequence"/>
</dbReference>